<evidence type="ECO:0000313" key="2">
    <source>
        <dbReference type="EMBL" id="SDQ21356.1"/>
    </source>
</evidence>
<keyword evidence="1" id="KW-0812">Transmembrane</keyword>
<dbReference type="STRING" id="1095778.SAMN04489842_0098"/>
<dbReference type="AlphaFoldDB" id="A0A1H0Z2P3"/>
<gene>
    <name evidence="2" type="ORF">SAMN04489842_0098</name>
</gene>
<evidence type="ECO:0000313" key="3">
    <source>
        <dbReference type="Proteomes" id="UP000198848"/>
    </source>
</evidence>
<dbReference type="RefSeq" id="WP_211704957.1">
    <property type="nucleotide sequence ID" value="NZ_FNLC01000001.1"/>
</dbReference>
<sequence>MYEVPLQVAEAADPDQFEAAMLAINVLKAFIGLGIAYIAYQGYRRNESRPMLYLAVGFVLVLGVPFFLFVGGFSVFFLVGLPSLAEPGVVVASELSQVIGLVVIVYALRM</sequence>
<dbReference type="Proteomes" id="UP000198848">
    <property type="component" value="Unassembled WGS sequence"/>
</dbReference>
<dbReference type="EMBL" id="FNLC01000001">
    <property type="protein sequence ID" value="SDQ21356.1"/>
    <property type="molecule type" value="Genomic_DNA"/>
</dbReference>
<dbReference type="OrthoDB" id="221164at2157"/>
<keyword evidence="3" id="KW-1185">Reference proteome</keyword>
<name>A0A1H0Z2P3_NATTX</name>
<evidence type="ECO:0000256" key="1">
    <source>
        <dbReference type="SAM" id="Phobius"/>
    </source>
</evidence>
<feature type="transmembrane region" description="Helical" evidence="1">
    <location>
        <begin position="52"/>
        <end position="77"/>
    </location>
</feature>
<feature type="transmembrane region" description="Helical" evidence="1">
    <location>
        <begin position="89"/>
        <end position="108"/>
    </location>
</feature>
<organism evidence="2 3">
    <name type="scientific">Natronobacterium texcoconense</name>
    <dbReference type="NCBI Taxonomy" id="1095778"/>
    <lineage>
        <taxon>Archaea</taxon>
        <taxon>Methanobacteriati</taxon>
        <taxon>Methanobacteriota</taxon>
        <taxon>Stenosarchaea group</taxon>
        <taxon>Halobacteria</taxon>
        <taxon>Halobacteriales</taxon>
        <taxon>Natrialbaceae</taxon>
        <taxon>Natronobacterium</taxon>
    </lineage>
</organism>
<protein>
    <submittedName>
        <fullName evidence="2">Uncharacterized protein</fullName>
    </submittedName>
</protein>
<feature type="transmembrane region" description="Helical" evidence="1">
    <location>
        <begin position="20"/>
        <end position="40"/>
    </location>
</feature>
<dbReference type="Pfam" id="PF24365">
    <property type="entry name" value="DUF7521"/>
    <property type="match status" value="1"/>
</dbReference>
<keyword evidence="1" id="KW-0472">Membrane</keyword>
<keyword evidence="1" id="KW-1133">Transmembrane helix</keyword>
<dbReference type="InterPro" id="IPR055943">
    <property type="entry name" value="DUF7521"/>
</dbReference>
<proteinExistence type="predicted"/>
<accession>A0A1H0Z2P3</accession>
<reference evidence="3" key="1">
    <citation type="submission" date="2016-10" db="EMBL/GenBank/DDBJ databases">
        <authorList>
            <person name="Varghese N."/>
            <person name="Submissions S."/>
        </authorList>
    </citation>
    <scope>NUCLEOTIDE SEQUENCE [LARGE SCALE GENOMIC DNA]</scope>
    <source>
        <strain evidence="3">DSM 24767</strain>
    </source>
</reference>